<evidence type="ECO:0000313" key="2">
    <source>
        <dbReference type="EMBL" id="KPI82671.1"/>
    </source>
</evidence>
<proteinExistence type="predicted"/>
<protein>
    <submittedName>
        <fullName evidence="2">Uncharacterized protein</fullName>
    </submittedName>
</protein>
<evidence type="ECO:0000313" key="3">
    <source>
        <dbReference type="Proteomes" id="UP000038009"/>
    </source>
</evidence>
<feature type="region of interest" description="Disordered" evidence="1">
    <location>
        <begin position="122"/>
        <end position="157"/>
    </location>
</feature>
<name>A0A0N1IH65_LEPSE</name>
<evidence type="ECO:0000256" key="1">
    <source>
        <dbReference type="SAM" id="MobiDB-lite"/>
    </source>
</evidence>
<keyword evidence="3" id="KW-1185">Reference proteome</keyword>
<sequence>MANIRSVSPWAASATSRTCSGDTPCALATDWMYSFVSSTVCEREPRRKLFTPLTESDRRRPIEGLRICCSEADVLVPPAAAPTSPEHTVAWRCSPSGDRTRFGPSPAFPAFEYRRPGWSALPSTSKVGCTSSKCDGRSETEKLLSGITSDPASANST</sequence>
<feature type="compositionally biased region" description="Polar residues" evidence="1">
    <location>
        <begin position="122"/>
        <end position="133"/>
    </location>
</feature>
<feature type="compositionally biased region" description="Polar residues" evidence="1">
    <location>
        <begin position="146"/>
        <end position="157"/>
    </location>
</feature>
<organism evidence="2 3">
    <name type="scientific">Leptomonas seymouri</name>
    <dbReference type="NCBI Taxonomy" id="5684"/>
    <lineage>
        <taxon>Eukaryota</taxon>
        <taxon>Discoba</taxon>
        <taxon>Euglenozoa</taxon>
        <taxon>Kinetoplastea</taxon>
        <taxon>Metakinetoplastina</taxon>
        <taxon>Trypanosomatida</taxon>
        <taxon>Trypanosomatidae</taxon>
        <taxon>Leishmaniinae</taxon>
        <taxon>Leptomonas</taxon>
    </lineage>
</organism>
<dbReference type="Proteomes" id="UP000038009">
    <property type="component" value="Unassembled WGS sequence"/>
</dbReference>
<gene>
    <name evidence="2" type="ORF">ABL78_8318</name>
</gene>
<comment type="caution">
    <text evidence="2">The sequence shown here is derived from an EMBL/GenBank/DDBJ whole genome shotgun (WGS) entry which is preliminary data.</text>
</comment>
<reference evidence="2 3" key="1">
    <citation type="journal article" date="2015" name="PLoS Pathog.">
        <title>Leptomonas seymouri: Adaptations to the Dixenous Life Cycle Analyzed by Genome Sequencing, Transcriptome Profiling and Co-infection with Leishmania donovani.</title>
        <authorList>
            <person name="Kraeva N."/>
            <person name="Butenko A."/>
            <person name="Hlavacova J."/>
            <person name="Kostygov A."/>
            <person name="Myskova J."/>
            <person name="Grybchuk D."/>
            <person name="Lestinova T."/>
            <person name="Votypka J."/>
            <person name="Volf P."/>
            <person name="Opperdoes F."/>
            <person name="Flegontov P."/>
            <person name="Lukes J."/>
            <person name="Yurchenko V."/>
        </authorList>
    </citation>
    <scope>NUCLEOTIDE SEQUENCE [LARGE SCALE GENOMIC DNA]</scope>
    <source>
        <strain evidence="2 3">ATCC 30220</strain>
    </source>
</reference>
<dbReference type="AlphaFoldDB" id="A0A0N1IH65"/>
<accession>A0A0N1IH65</accession>
<dbReference type="EMBL" id="LJSK01000616">
    <property type="protein sequence ID" value="KPI82671.1"/>
    <property type="molecule type" value="Genomic_DNA"/>
</dbReference>
<dbReference type="VEuPathDB" id="TriTrypDB:Lsey_0616_0030"/>